<keyword evidence="8" id="KW-1133">Transmembrane helix</keyword>
<evidence type="ECO:0000256" key="8">
    <source>
        <dbReference type="SAM" id="Phobius"/>
    </source>
</evidence>
<feature type="binding site" description="axial binding residue" evidence="6">
    <location>
        <position position="472"/>
    </location>
    <ligand>
        <name>heme</name>
        <dbReference type="ChEBI" id="CHEBI:30413"/>
    </ligand>
    <ligandPart>
        <name>Fe</name>
        <dbReference type="ChEBI" id="CHEBI:18248"/>
    </ligandPart>
</feature>
<dbReference type="KEGG" id="cim:CIMG_06187"/>
<evidence type="ECO:0000313" key="9">
    <source>
        <dbReference type="EMBL" id="EAS30708.2"/>
    </source>
</evidence>
<comment type="cofactor">
    <cofactor evidence="1 6">
        <name>heme</name>
        <dbReference type="ChEBI" id="CHEBI:30413"/>
    </cofactor>
</comment>
<dbReference type="GeneID" id="4561795"/>
<keyword evidence="3 6" id="KW-0479">Metal-binding</keyword>
<dbReference type="InterPro" id="IPR001128">
    <property type="entry name" value="Cyt_P450"/>
</dbReference>
<dbReference type="PRINTS" id="PR00385">
    <property type="entry name" value="P450"/>
</dbReference>
<dbReference type="EMBL" id="GG704912">
    <property type="protein sequence ID" value="EAS30708.2"/>
    <property type="molecule type" value="Genomic_DNA"/>
</dbReference>
<dbReference type="OMA" id="FDNITHV"/>
<accession>A0A0E1RVU7</accession>
<dbReference type="Proteomes" id="UP000001261">
    <property type="component" value="Unassembled WGS sequence"/>
</dbReference>
<keyword evidence="6 7" id="KW-0349">Heme</keyword>
<dbReference type="InterPro" id="IPR017972">
    <property type="entry name" value="Cyt_P450_CS"/>
</dbReference>
<keyword evidence="8" id="KW-0812">Transmembrane</keyword>
<evidence type="ECO:0000256" key="6">
    <source>
        <dbReference type="PIRSR" id="PIRSR602403-1"/>
    </source>
</evidence>
<keyword evidence="5 6" id="KW-0408">Iron</keyword>
<dbReference type="InterPro" id="IPR050121">
    <property type="entry name" value="Cytochrome_P450_monoxygenase"/>
</dbReference>
<proteinExistence type="inferred from homology"/>
<dbReference type="SUPFAM" id="SSF48264">
    <property type="entry name" value="Cytochrome P450"/>
    <property type="match status" value="1"/>
</dbReference>
<comment type="similarity">
    <text evidence="2 7">Belongs to the cytochrome P450 family.</text>
</comment>
<dbReference type="GO" id="GO:0020037">
    <property type="term" value="F:heme binding"/>
    <property type="evidence" value="ECO:0007669"/>
    <property type="project" value="InterPro"/>
</dbReference>
<sequence length="546" mass="63028">METLAEQHPSENFRVLPLFVILTLLVYIIVVHPLFLGPYSHIPGPKLGKISWYYIAWYDFWLQRNDKIAKWHQKYGSIICFRPGEISFASPELMREIYGTAGKYTKSDLFENFMVYDQKPLFSIGSYWEHRKKRMLISSFYHNTNITRPVMEKWLRKNIHKLMANIDKKIGQTRGNSDGTMVKGMIDAYPLFNCFAFDNITHVLFGSKYGAKTIENDCPERKILLGIKQAQMWGPFKFNFPALAWIASKMMHILPANVAYRLLPETLRLCLKSEDEMAEWNWRSLHAALADLDSVEDYTLLRRMLACRTKDGNTLTTSYIAAELYDNINAAQETVAVGLIYLIFHLARQKVWRTKIRNELAGLSLTEDGYPGWTDIDGLPLLDAFMREVLRVNPGASGRQERYIEDPKKYYGGFRLPLRTRVTASTIALHHDPQVFPDPEEFCPERWLHQTAEKLRQMEKSFIPFGYGARICLGKAFGIMELKMLAAFLLLRYEIETTPEMGDGKTGPMWQCGSIEAVPIGLKGEIVFTRLHSMSSRSSTKYMERD</sequence>
<dbReference type="RefSeq" id="XP_001242291.2">
    <property type="nucleotide sequence ID" value="XM_001242290.2"/>
</dbReference>
<evidence type="ECO:0000256" key="1">
    <source>
        <dbReference type="ARBA" id="ARBA00001971"/>
    </source>
</evidence>
<dbReference type="PRINTS" id="PR00465">
    <property type="entry name" value="EP450IV"/>
</dbReference>
<organism evidence="9 10">
    <name type="scientific">Coccidioides immitis (strain RS)</name>
    <name type="common">Valley fever fungus</name>
    <dbReference type="NCBI Taxonomy" id="246410"/>
    <lineage>
        <taxon>Eukaryota</taxon>
        <taxon>Fungi</taxon>
        <taxon>Dikarya</taxon>
        <taxon>Ascomycota</taxon>
        <taxon>Pezizomycotina</taxon>
        <taxon>Eurotiomycetes</taxon>
        <taxon>Eurotiomycetidae</taxon>
        <taxon>Onygenales</taxon>
        <taxon>Onygenaceae</taxon>
        <taxon>Coccidioides</taxon>
    </lineage>
</organism>
<feature type="transmembrane region" description="Helical" evidence="8">
    <location>
        <begin position="15"/>
        <end position="36"/>
    </location>
</feature>
<dbReference type="InterPro" id="IPR036396">
    <property type="entry name" value="Cyt_P450_sf"/>
</dbReference>
<dbReference type="GO" id="GO:0004497">
    <property type="term" value="F:monooxygenase activity"/>
    <property type="evidence" value="ECO:0007669"/>
    <property type="project" value="UniProtKB-KW"/>
</dbReference>
<dbReference type="OrthoDB" id="1470350at2759"/>
<dbReference type="PANTHER" id="PTHR24305">
    <property type="entry name" value="CYTOCHROME P450"/>
    <property type="match status" value="1"/>
</dbReference>
<dbReference type="AlphaFoldDB" id="A0A0E1RVU7"/>
<evidence type="ECO:0000256" key="4">
    <source>
        <dbReference type="ARBA" id="ARBA00023002"/>
    </source>
</evidence>
<dbReference type="PROSITE" id="PS00086">
    <property type="entry name" value="CYTOCHROME_P450"/>
    <property type="match status" value="1"/>
</dbReference>
<keyword evidence="8" id="KW-0472">Membrane</keyword>
<dbReference type="VEuPathDB" id="FungiDB:CIMG_06187"/>
<dbReference type="Pfam" id="PF00067">
    <property type="entry name" value="p450"/>
    <property type="match status" value="1"/>
</dbReference>
<dbReference type="InterPro" id="IPR002403">
    <property type="entry name" value="Cyt_P450_E_grp-IV"/>
</dbReference>
<evidence type="ECO:0000256" key="7">
    <source>
        <dbReference type="RuleBase" id="RU000461"/>
    </source>
</evidence>
<dbReference type="Gene3D" id="1.10.630.10">
    <property type="entry name" value="Cytochrome P450"/>
    <property type="match status" value="1"/>
</dbReference>
<evidence type="ECO:0000313" key="10">
    <source>
        <dbReference type="Proteomes" id="UP000001261"/>
    </source>
</evidence>
<keyword evidence="7" id="KW-0503">Monooxygenase</keyword>
<dbReference type="CDD" id="cd11059">
    <property type="entry name" value="CYP_fungal"/>
    <property type="match status" value="1"/>
</dbReference>
<evidence type="ECO:0000256" key="5">
    <source>
        <dbReference type="ARBA" id="ARBA00023004"/>
    </source>
</evidence>
<keyword evidence="10" id="KW-1185">Reference proteome</keyword>
<evidence type="ECO:0000256" key="3">
    <source>
        <dbReference type="ARBA" id="ARBA00022723"/>
    </source>
</evidence>
<dbReference type="InParanoid" id="A0A0E1RVU7"/>
<reference evidence="10" key="2">
    <citation type="journal article" date="2010" name="Genome Res.">
        <title>Population genomic sequencing of Coccidioides fungi reveals recent hybridization and transposon control.</title>
        <authorList>
            <person name="Neafsey D.E."/>
            <person name="Barker B.M."/>
            <person name="Sharpton T.J."/>
            <person name="Stajich J.E."/>
            <person name="Park D.J."/>
            <person name="Whiston E."/>
            <person name="Hung C.-Y."/>
            <person name="McMahan C."/>
            <person name="White J."/>
            <person name="Sykes S."/>
            <person name="Heiman D."/>
            <person name="Young S."/>
            <person name="Zeng Q."/>
            <person name="Abouelleil A."/>
            <person name="Aftuck L."/>
            <person name="Bessette D."/>
            <person name="Brown A."/>
            <person name="FitzGerald M."/>
            <person name="Lui A."/>
            <person name="Macdonald J.P."/>
            <person name="Priest M."/>
            <person name="Orbach M.J."/>
            <person name="Galgiani J.N."/>
            <person name="Kirkland T.N."/>
            <person name="Cole G.T."/>
            <person name="Birren B.W."/>
            <person name="Henn M.R."/>
            <person name="Taylor J.W."/>
            <person name="Rounsley S.D."/>
        </authorList>
    </citation>
    <scope>GENOME REANNOTATION</scope>
    <source>
        <strain evidence="10">RS</strain>
    </source>
</reference>
<reference evidence="10" key="1">
    <citation type="journal article" date="2009" name="Genome Res.">
        <title>Comparative genomic analyses of the human fungal pathogens Coccidioides and their relatives.</title>
        <authorList>
            <person name="Sharpton T.J."/>
            <person name="Stajich J.E."/>
            <person name="Rounsley S.D."/>
            <person name="Gardner M.J."/>
            <person name="Wortman J.R."/>
            <person name="Jordar V.S."/>
            <person name="Maiti R."/>
            <person name="Kodira C.D."/>
            <person name="Neafsey D.E."/>
            <person name="Zeng Q."/>
            <person name="Hung C.-Y."/>
            <person name="McMahan C."/>
            <person name="Muszewska A."/>
            <person name="Grynberg M."/>
            <person name="Mandel M.A."/>
            <person name="Kellner E.M."/>
            <person name="Barker B.M."/>
            <person name="Galgiani J.N."/>
            <person name="Orbach M.J."/>
            <person name="Kirkland T.N."/>
            <person name="Cole G.T."/>
            <person name="Henn M.R."/>
            <person name="Birren B.W."/>
            <person name="Taylor J.W."/>
        </authorList>
    </citation>
    <scope>NUCLEOTIDE SEQUENCE [LARGE SCALE GENOMIC DNA]</scope>
    <source>
        <strain evidence="10">RS</strain>
    </source>
</reference>
<name>A0A0E1RVU7_COCIM</name>
<dbReference type="PANTHER" id="PTHR24305:SF218">
    <property type="entry name" value="P450, PUTATIVE (EUROFUNG)-RELATED"/>
    <property type="match status" value="1"/>
</dbReference>
<evidence type="ECO:0000256" key="2">
    <source>
        <dbReference type="ARBA" id="ARBA00010617"/>
    </source>
</evidence>
<keyword evidence="4 7" id="KW-0560">Oxidoreductase</keyword>
<dbReference type="GO" id="GO:0005506">
    <property type="term" value="F:iron ion binding"/>
    <property type="evidence" value="ECO:0007669"/>
    <property type="project" value="InterPro"/>
</dbReference>
<protein>
    <submittedName>
        <fullName evidence="9">Benzoate 4-monooxygenase cytochrome P450</fullName>
    </submittedName>
</protein>
<gene>
    <name evidence="9" type="ORF">CIMG_06187</name>
</gene>
<dbReference type="GO" id="GO:0016705">
    <property type="term" value="F:oxidoreductase activity, acting on paired donors, with incorporation or reduction of molecular oxygen"/>
    <property type="evidence" value="ECO:0007669"/>
    <property type="project" value="InterPro"/>
</dbReference>
<dbReference type="STRING" id="246410.A0A0E1RVU7"/>